<comment type="caution">
    <text evidence="2">The sequence shown here is derived from an EMBL/GenBank/DDBJ whole genome shotgun (WGS) entry which is preliminary data.</text>
</comment>
<proteinExistence type="predicted"/>
<dbReference type="AlphaFoldDB" id="A0A1C7LP81"/>
<dbReference type="Proteomes" id="UP000092993">
    <property type="component" value="Unassembled WGS sequence"/>
</dbReference>
<evidence type="ECO:0000256" key="1">
    <source>
        <dbReference type="SAM" id="MobiDB-lite"/>
    </source>
</evidence>
<dbReference type="STRING" id="5627.A0A1C7LP81"/>
<feature type="region of interest" description="Disordered" evidence="1">
    <location>
        <begin position="60"/>
        <end position="91"/>
    </location>
</feature>
<name>A0A1C7LP81_GRIFR</name>
<evidence type="ECO:0000313" key="2">
    <source>
        <dbReference type="EMBL" id="OBZ66571.1"/>
    </source>
</evidence>
<dbReference type="EMBL" id="LUGG01000029">
    <property type="protein sequence ID" value="OBZ66571.1"/>
    <property type="molecule type" value="Genomic_DNA"/>
</dbReference>
<reference evidence="2 3" key="1">
    <citation type="submission" date="2016-03" db="EMBL/GenBank/DDBJ databases">
        <title>Whole genome sequencing of Grifola frondosa 9006-11.</title>
        <authorList>
            <person name="Min B."/>
            <person name="Park H."/>
            <person name="Kim J.-G."/>
            <person name="Cho H."/>
            <person name="Oh Y.-L."/>
            <person name="Kong W.-S."/>
            <person name="Choi I.-G."/>
        </authorList>
    </citation>
    <scope>NUCLEOTIDE SEQUENCE [LARGE SCALE GENOMIC DNA]</scope>
    <source>
        <strain evidence="2 3">9006-11</strain>
    </source>
</reference>
<sequence>MSRRRLALNIPILQCQVALPPVPLFWAGSPVISSTPTSPPVISSEASGSPLTRSLRRFSFSSGMESDRNRPPITPVDQIMQTPLTPPKLPRVPLPMPRTWSSLDFAGFKLKSPLPSPSLRFTPMCMTPSQSSSSVESPRSEPVRVPVSCVPLALRRSSLLSPHDAGGDHFQSSKATLLPPIRPTLVSRFSFSAQSPETTVLHRIPRRFSHGNYSPPSIYNVASPLAVRSFHIPIGVQTPAEQGCLRSILGSPAILAGRAGYFDF</sequence>
<dbReference type="OrthoDB" id="2752242at2759"/>
<gene>
    <name evidence="2" type="ORF">A0H81_13371</name>
</gene>
<accession>A0A1C7LP81</accession>
<keyword evidence="3" id="KW-1185">Reference proteome</keyword>
<protein>
    <submittedName>
        <fullName evidence="2">Uncharacterized protein</fullName>
    </submittedName>
</protein>
<organism evidence="2 3">
    <name type="scientific">Grifola frondosa</name>
    <name type="common">Maitake</name>
    <name type="synonym">Polyporus frondosus</name>
    <dbReference type="NCBI Taxonomy" id="5627"/>
    <lineage>
        <taxon>Eukaryota</taxon>
        <taxon>Fungi</taxon>
        <taxon>Dikarya</taxon>
        <taxon>Basidiomycota</taxon>
        <taxon>Agaricomycotina</taxon>
        <taxon>Agaricomycetes</taxon>
        <taxon>Polyporales</taxon>
        <taxon>Grifolaceae</taxon>
        <taxon>Grifola</taxon>
    </lineage>
</organism>
<evidence type="ECO:0000313" key="3">
    <source>
        <dbReference type="Proteomes" id="UP000092993"/>
    </source>
</evidence>